<evidence type="ECO:0000259" key="2">
    <source>
        <dbReference type="PROSITE" id="PS52006"/>
    </source>
</evidence>
<dbReference type="Gene3D" id="2.80.10.50">
    <property type="match status" value="2"/>
</dbReference>
<dbReference type="RefSeq" id="WP_139572207.1">
    <property type="nucleotide sequence ID" value="NZ_VDMA02000001.1"/>
</dbReference>
<feature type="signal peptide" evidence="1">
    <location>
        <begin position="1"/>
        <end position="25"/>
    </location>
</feature>
<dbReference type="Pfam" id="PF00652">
    <property type="entry name" value="Ricin_B_lectin"/>
    <property type="match status" value="2"/>
</dbReference>
<dbReference type="Proteomes" id="UP000313066">
    <property type="component" value="Unassembled WGS sequence"/>
</dbReference>
<dbReference type="EMBL" id="VDMA02000001">
    <property type="protein sequence ID" value="KAB8187759.1"/>
    <property type="molecule type" value="Genomic_DNA"/>
</dbReference>
<keyword evidence="1" id="KW-0732">Signal</keyword>
<evidence type="ECO:0000256" key="1">
    <source>
        <dbReference type="SAM" id="SignalP"/>
    </source>
</evidence>
<name>A0A5N6C4Z2_9ACTN</name>
<dbReference type="InterPro" id="IPR000772">
    <property type="entry name" value="Ricin_B_lectin"/>
</dbReference>
<accession>A0A5N6C4Z2</accession>
<dbReference type="Gene3D" id="2.60.110.10">
    <property type="entry name" value="Thaumatin"/>
    <property type="match status" value="1"/>
</dbReference>
<dbReference type="PROSITE" id="PS50231">
    <property type="entry name" value="RICIN_B_LECTIN"/>
    <property type="match status" value="3"/>
</dbReference>
<feature type="domain" description="GH64" evidence="2">
    <location>
        <begin position="35"/>
        <end position="405"/>
    </location>
</feature>
<feature type="chain" id="PRO_5039258894" evidence="1">
    <location>
        <begin position="26"/>
        <end position="675"/>
    </location>
</feature>
<evidence type="ECO:0000313" key="3">
    <source>
        <dbReference type="EMBL" id="KAB8187759.1"/>
    </source>
</evidence>
<organism evidence="3 4">
    <name type="scientific">Microbispora catharanthi</name>
    <dbReference type="NCBI Taxonomy" id="1712871"/>
    <lineage>
        <taxon>Bacteria</taxon>
        <taxon>Bacillati</taxon>
        <taxon>Actinomycetota</taxon>
        <taxon>Actinomycetes</taxon>
        <taxon>Streptosporangiales</taxon>
        <taxon>Streptosporangiaceae</taxon>
        <taxon>Microbispora</taxon>
    </lineage>
</organism>
<dbReference type="InterPro" id="IPR037176">
    <property type="entry name" value="Osmotin/thaumatin-like_sf"/>
</dbReference>
<dbReference type="PROSITE" id="PS52006">
    <property type="entry name" value="GH64"/>
    <property type="match status" value="1"/>
</dbReference>
<protein>
    <submittedName>
        <fullName evidence="3">Glucan endo-1,3-beta-D-glucosidase</fullName>
    </submittedName>
</protein>
<evidence type="ECO:0000313" key="4">
    <source>
        <dbReference type="Proteomes" id="UP000313066"/>
    </source>
</evidence>
<keyword evidence="4" id="KW-1185">Reference proteome</keyword>
<gene>
    <name evidence="3" type="ORF">FH610_000865</name>
</gene>
<dbReference type="Gene3D" id="3.30.920.50">
    <property type="entry name" value="Beta-1,3-glucanase, C-terminal domain"/>
    <property type="match status" value="1"/>
</dbReference>
<dbReference type="SUPFAM" id="SSF50370">
    <property type="entry name" value="Ricin B-like lectins"/>
    <property type="match status" value="2"/>
</dbReference>
<dbReference type="PANTHER" id="PTHR38165">
    <property type="match status" value="1"/>
</dbReference>
<dbReference type="InterPro" id="IPR042517">
    <property type="entry name" value="Glyco_hydro_64_N_2"/>
</dbReference>
<proteinExistence type="predicted"/>
<reference evidence="3 4" key="1">
    <citation type="submission" date="2019-10" db="EMBL/GenBank/DDBJ databases">
        <title>Nonomuraea sp. nov., isolated from Phyllanthus amarus.</title>
        <authorList>
            <person name="Klykleung N."/>
            <person name="Tanasupawat S."/>
        </authorList>
    </citation>
    <scope>NUCLEOTIDE SEQUENCE [LARGE SCALE GENOMIC DNA]</scope>
    <source>
        <strain evidence="3 4">CR1-09</strain>
    </source>
</reference>
<dbReference type="SMART" id="SM00458">
    <property type="entry name" value="RICIN"/>
    <property type="match status" value="2"/>
</dbReference>
<dbReference type="PANTHER" id="PTHR38165:SF1">
    <property type="entry name" value="GLUCANASE B"/>
    <property type="match status" value="1"/>
</dbReference>
<sequence length="675" mass="69725">MHVSFRRWRRALLAAVLLAQAVVLAAGQQAANAAVTQLPFKITNNSGRGDATYVYVVARSAGRQGYVDASGTWRAYSFPSSIPNGPVPAPDIAIPGPGNGATTTITLPPSLSGGRVYVSMGEKLRFFLTTNGLVEPAPWVDSDPNAGILYDWTEFARDSNGGTGIFINSTTVDMFSIPMTVSVTDSSGNTQTQGIPGNRTGILDAFAGLGSPWSGLTTTRASDGLPLRVLAPVHAIAKGLFPSTYLDSYVNGVWSYYATHPLTVQTSLGTFTGTTSGTNWTFRNASGAVIGALAKPATGDVFACSGGMQPQNQPDQAAILAVGARVCAALNRATLSTAGRVMYDTQPTTDATKFYGQSASNLFSKTMHANSLNGLAYGFSYDDVGGFAPTIDQPNPSSAGMTIGSFGTGGGTGGPGGTVAGQPITGPGGKCVDVAGDDTGGNGAPVQLWDCQSYAVDQHYTMVGNTLRTFNGGKCLDVVDNGTANGSKVQIWDCFGGGNQQWVLQSDGSIKNGGSGRCLDSPSGATGNGTRLQIYDCNGSAAQRWSFAGGANIAGPGGKCVDVAGDDTGGNNTAVQLWDCQSYAKDQFWTWSGQTLRTLGRCLDVQSGGTANGTPLQLYDCNNTGAQNWVQLSDGSIQNPQSGRCVDAPGGATGNGTRLQIYDCNGSAAQRFAVQ</sequence>
<dbReference type="InterPro" id="IPR035992">
    <property type="entry name" value="Ricin_B-like_lectins"/>
</dbReference>
<dbReference type="InterPro" id="IPR037398">
    <property type="entry name" value="Glyco_hydro_64_fam"/>
</dbReference>
<comment type="caution">
    <text evidence="3">The sequence shown here is derived from an EMBL/GenBank/DDBJ whole genome shotgun (WGS) entry which is preliminary data.</text>
</comment>
<dbReference type="AlphaFoldDB" id="A0A5N6C4Z2"/>
<dbReference type="Pfam" id="PF16483">
    <property type="entry name" value="Glyco_hydro_64"/>
    <property type="match status" value="1"/>
</dbReference>
<dbReference type="InterPro" id="IPR032477">
    <property type="entry name" value="Glyco_hydro_64"/>
</dbReference>
<dbReference type="CDD" id="cd23451">
    <property type="entry name" value="beta-trefoil_Ricin_laminarinase"/>
    <property type="match status" value="2"/>
</dbReference>